<keyword evidence="3" id="KW-1185">Reference proteome</keyword>
<evidence type="ECO:0000313" key="3">
    <source>
        <dbReference type="Proteomes" id="UP001454036"/>
    </source>
</evidence>
<dbReference type="EMBL" id="BAABME010009154">
    <property type="protein sequence ID" value="GAA0174630.1"/>
    <property type="molecule type" value="Genomic_DNA"/>
</dbReference>
<evidence type="ECO:0008006" key="4">
    <source>
        <dbReference type="Google" id="ProtNLM"/>
    </source>
</evidence>
<accession>A0AAV3RFJ7</accession>
<gene>
    <name evidence="2" type="ORF">LIER_27979</name>
</gene>
<evidence type="ECO:0000256" key="1">
    <source>
        <dbReference type="SAM" id="MobiDB-lite"/>
    </source>
</evidence>
<evidence type="ECO:0000313" key="2">
    <source>
        <dbReference type="EMBL" id="GAA0174630.1"/>
    </source>
</evidence>
<organism evidence="2 3">
    <name type="scientific">Lithospermum erythrorhizon</name>
    <name type="common">Purple gromwell</name>
    <name type="synonym">Lithospermum officinale var. erythrorhizon</name>
    <dbReference type="NCBI Taxonomy" id="34254"/>
    <lineage>
        <taxon>Eukaryota</taxon>
        <taxon>Viridiplantae</taxon>
        <taxon>Streptophyta</taxon>
        <taxon>Embryophyta</taxon>
        <taxon>Tracheophyta</taxon>
        <taxon>Spermatophyta</taxon>
        <taxon>Magnoliopsida</taxon>
        <taxon>eudicotyledons</taxon>
        <taxon>Gunneridae</taxon>
        <taxon>Pentapetalae</taxon>
        <taxon>asterids</taxon>
        <taxon>lamiids</taxon>
        <taxon>Boraginales</taxon>
        <taxon>Boraginaceae</taxon>
        <taxon>Boraginoideae</taxon>
        <taxon>Lithospermeae</taxon>
        <taxon>Lithospermum</taxon>
    </lineage>
</organism>
<protein>
    <recommendedName>
        <fullName evidence="4">Flavin-containing monooxygenase</fullName>
    </recommendedName>
</protein>
<reference evidence="2 3" key="1">
    <citation type="submission" date="2024-01" db="EMBL/GenBank/DDBJ databases">
        <title>The complete chloroplast genome sequence of Lithospermum erythrorhizon: insights into the phylogenetic relationship among Boraginaceae species and the maternal lineages of purple gromwells.</title>
        <authorList>
            <person name="Okada T."/>
            <person name="Watanabe K."/>
        </authorList>
    </citation>
    <scope>NUCLEOTIDE SEQUENCE [LARGE SCALE GENOMIC DNA]</scope>
</reference>
<sequence length="183" mass="19520">MTLKVLYGGTFTLNPLCVYENDQLRTIDFVSMDTFNLLDIDVIVVATGYKYKSPVMYLWLVGDSGFETDSDTEVVLVKCPVLMLEYVHDQGDGDVGGVVALGGDVDRVMGPGENLEGLVGLGEDVDGVVGPERDVNGVVGPGEPLDGVMGHGDDLDGVNAHGEDELDVGMDPPMDDVGKRIQE</sequence>
<dbReference type="Proteomes" id="UP001454036">
    <property type="component" value="Unassembled WGS sequence"/>
</dbReference>
<proteinExistence type="predicted"/>
<comment type="caution">
    <text evidence="2">The sequence shown here is derived from an EMBL/GenBank/DDBJ whole genome shotgun (WGS) entry which is preliminary data.</text>
</comment>
<feature type="region of interest" description="Disordered" evidence="1">
    <location>
        <begin position="141"/>
        <end position="183"/>
    </location>
</feature>
<dbReference type="AlphaFoldDB" id="A0AAV3RFJ7"/>
<name>A0AAV3RFJ7_LITER</name>